<keyword evidence="5" id="KW-0808">Transferase</keyword>
<evidence type="ECO:0000313" key="13">
    <source>
        <dbReference type="Proteomes" id="UP001501771"/>
    </source>
</evidence>
<dbReference type="RefSeq" id="WP_344147174.1">
    <property type="nucleotide sequence ID" value="NZ_BAAAQR010000001.1"/>
</dbReference>
<evidence type="ECO:0000259" key="11">
    <source>
        <dbReference type="Pfam" id="PF00535"/>
    </source>
</evidence>
<evidence type="ECO:0000256" key="6">
    <source>
        <dbReference type="ARBA" id="ARBA00022842"/>
    </source>
</evidence>
<dbReference type="PANTHER" id="PTHR48090">
    <property type="entry name" value="UNDECAPRENYL-PHOSPHATE 4-DEOXY-4-FORMAMIDO-L-ARABINOSE TRANSFERASE-RELATED"/>
    <property type="match status" value="1"/>
</dbReference>
<comment type="catalytic activity">
    <reaction evidence="10">
        <text>an NDP-alpha-D-glucose + (2R)-3-phosphoglycerate = (2R)-2-O-(alpha-D-glucopyranosyl)-3-phospho-glycerate + a ribonucleoside 5'-diphosphate + H(+)</text>
        <dbReference type="Rhea" id="RHEA:47244"/>
        <dbReference type="ChEBI" id="CHEBI:15378"/>
        <dbReference type="ChEBI" id="CHEBI:57930"/>
        <dbReference type="ChEBI" id="CHEBI:58272"/>
        <dbReference type="ChEBI" id="CHEBI:62600"/>
        <dbReference type="ChEBI" id="CHEBI:76533"/>
        <dbReference type="EC" id="2.4.1.266"/>
    </reaction>
    <physiologicalReaction direction="left-to-right" evidence="10">
        <dbReference type="Rhea" id="RHEA:47245"/>
    </physiologicalReaction>
</comment>
<dbReference type="PANTHER" id="PTHR48090:SF10">
    <property type="entry name" value="GLUCOSYL-3-PHOSPHOGLYCERATE SYNTHASE"/>
    <property type="match status" value="1"/>
</dbReference>
<gene>
    <name evidence="12" type="ORF">GCM10009844_05440</name>
</gene>
<keyword evidence="13" id="KW-1185">Reference proteome</keyword>
<organism evidence="12 13">
    <name type="scientific">Nocardioides koreensis</name>
    <dbReference type="NCBI Taxonomy" id="433651"/>
    <lineage>
        <taxon>Bacteria</taxon>
        <taxon>Bacillati</taxon>
        <taxon>Actinomycetota</taxon>
        <taxon>Actinomycetes</taxon>
        <taxon>Propionibacteriales</taxon>
        <taxon>Nocardioidaceae</taxon>
        <taxon>Nocardioides</taxon>
    </lineage>
</organism>
<comment type="catalytic activity">
    <reaction evidence="9">
        <text>(2R)-3-phosphoglycerate + UDP-alpha-D-glucose = (2R)-2-O-(alpha-D-glucopyranosyl)-3-phospho-glycerate + UDP + H(+)</text>
        <dbReference type="Rhea" id="RHEA:31319"/>
        <dbReference type="ChEBI" id="CHEBI:15378"/>
        <dbReference type="ChEBI" id="CHEBI:58223"/>
        <dbReference type="ChEBI" id="CHEBI:58272"/>
        <dbReference type="ChEBI" id="CHEBI:58885"/>
        <dbReference type="ChEBI" id="CHEBI:62600"/>
        <dbReference type="EC" id="2.4.1.266"/>
    </reaction>
    <physiologicalReaction direction="left-to-right" evidence="9">
        <dbReference type="Rhea" id="RHEA:31320"/>
    </physiologicalReaction>
</comment>
<evidence type="ECO:0000256" key="9">
    <source>
        <dbReference type="ARBA" id="ARBA00048689"/>
    </source>
</evidence>
<reference evidence="12 13" key="1">
    <citation type="journal article" date="2019" name="Int. J. Syst. Evol. Microbiol.">
        <title>The Global Catalogue of Microorganisms (GCM) 10K type strain sequencing project: providing services to taxonomists for standard genome sequencing and annotation.</title>
        <authorList>
            <consortium name="The Broad Institute Genomics Platform"/>
            <consortium name="The Broad Institute Genome Sequencing Center for Infectious Disease"/>
            <person name="Wu L."/>
            <person name="Ma J."/>
        </authorList>
    </citation>
    <scope>NUCLEOTIDE SEQUENCE [LARGE SCALE GENOMIC DNA]</scope>
    <source>
        <strain evidence="12 13">JCM 16022</strain>
    </source>
</reference>
<dbReference type="EMBL" id="BAAAQR010000001">
    <property type="protein sequence ID" value="GAA2137917.1"/>
    <property type="molecule type" value="Genomic_DNA"/>
</dbReference>
<dbReference type="Proteomes" id="UP001501771">
    <property type="component" value="Unassembled WGS sequence"/>
</dbReference>
<dbReference type="InterPro" id="IPR001173">
    <property type="entry name" value="Glyco_trans_2-like"/>
</dbReference>
<evidence type="ECO:0000256" key="10">
    <source>
        <dbReference type="ARBA" id="ARBA00048997"/>
    </source>
</evidence>
<dbReference type="Gene3D" id="3.90.550.10">
    <property type="entry name" value="Spore Coat Polysaccharide Biosynthesis Protein SpsA, Chain A"/>
    <property type="match status" value="1"/>
</dbReference>
<comment type="caution">
    <text evidence="12">The sequence shown here is derived from an EMBL/GenBank/DDBJ whole genome shotgun (WGS) entry which is preliminary data.</text>
</comment>
<evidence type="ECO:0000256" key="3">
    <source>
        <dbReference type="ARBA" id="ARBA00006739"/>
    </source>
</evidence>
<dbReference type="InterPro" id="IPR029044">
    <property type="entry name" value="Nucleotide-diphossugar_trans"/>
</dbReference>
<dbReference type="SUPFAM" id="SSF53448">
    <property type="entry name" value="Nucleotide-diphospho-sugar transferases"/>
    <property type="match status" value="1"/>
</dbReference>
<keyword evidence="6" id="KW-0460">Magnesium</keyword>
<evidence type="ECO:0000256" key="2">
    <source>
        <dbReference type="ARBA" id="ARBA00001946"/>
    </source>
</evidence>
<evidence type="ECO:0000256" key="8">
    <source>
        <dbReference type="ARBA" id="ARBA00040894"/>
    </source>
</evidence>
<evidence type="ECO:0000256" key="1">
    <source>
        <dbReference type="ARBA" id="ARBA00001936"/>
    </source>
</evidence>
<comment type="similarity">
    <text evidence="3">Belongs to the glycosyltransferase 2 family.</text>
</comment>
<evidence type="ECO:0000256" key="7">
    <source>
        <dbReference type="ARBA" id="ARBA00039022"/>
    </source>
</evidence>
<evidence type="ECO:0000313" key="12">
    <source>
        <dbReference type="EMBL" id="GAA2137917.1"/>
    </source>
</evidence>
<keyword evidence="4" id="KW-0328">Glycosyltransferase</keyword>
<feature type="domain" description="Glycosyltransferase 2-like" evidence="11">
    <location>
        <begin position="6"/>
        <end position="147"/>
    </location>
</feature>
<dbReference type="EC" id="2.4.1.266" evidence="7"/>
<dbReference type="InterPro" id="IPR050256">
    <property type="entry name" value="Glycosyltransferase_2"/>
</dbReference>
<comment type="cofactor">
    <cofactor evidence="2">
        <name>Mg(2+)</name>
        <dbReference type="ChEBI" id="CHEBI:18420"/>
    </cofactor>
</comment>
<name>A0ABN2Z7C7_9ACTN</name>
<evidence type="ECO:0000256" key="5">
    <source>
        <dbReference type="ARBA" id="ARBA00022679"/>
    </source>
</evidence>
<accession>A0ABN2Z7C7</accession>
<proteinExistence type="inferred from homology"/>
<protein>
    <recommendedName>
        <fullName evidence="8">Glucosyl-3-phosphoglycerate synthase</fullName>
        <ecNumber evidence="7">2.4.1.266</ecNumber>
    </recommendedName>
</protein>
<evidence type="ECO:0000256" key="4">
    <source>
        <dbReference type="ARBA" id="ARBA00022676"/>
    </source>
</evidence>
<dbReference type="Pfam" id="PF00535">
    <property type="entry name" value="Glycos_transf_2"/>
    <property type="match status" value="1"/>
</dbReference>
<sequence>MTTVTAVIRAYNEGAHLGRLLHGLRHQTRPVDEIVVVDSGSSDDTVQIAEDHGCRVVNIAKEDFTFGRSLNYGCEAAKGELLLIVSAHVYPVYDTYVQHMVAPFDESETAIAYGRQIGDERTKFSESRIMMKWFPEESIHSQGHPFSNNANAIIRKDIWSRLRYDERLTGLEDLDLAKRALELGLRMDYVAEAPVVHVHEETWSTIRNRYRREAIAYKKIMREEQFTAPEAIVLAGANIASDYWHAWRHGQLLTNLSEIPKFRVAQFLGAVEGFRTSPTVSQSLLRRFYYPTDMARPALREVAGQQIEYDV</sequence>
<comment type="cofactor">
    <cofactor evidence="1">
        <name>Mn(2+)</name>
        <dbReference type="ChEBI" id="CHEBI:29035"/>
    </cofactor>
</comment>